<evidence type="ECO:0000313" key="2">
    <source>
        <dbReference type="EMBL" id="OBS10633.1"/>
    </source>
</evidence>
<dbReference type="Proteomes" id="UP000029273">
    <property type="component" value="Unassembled WGS sequence"/>
</dbReference>
<dbReference type="GO" id="GO:0003677">
    <property type="term" value="F:DNA binding"/>
    <property type="evidence" value="ECO:0007669"/>
    <property type="project" value="UniProtKB-KW"/>
</dbReference>
<dbReference type="NCBIfam" id="TIGR00738">
    <property type="entry name" value="rrf2_super"/>
    <property type="match status" value="1"/>
</dbReference>
<accession>A0A1A6C7T7</accession>
<dbReference type="OrthoDB" id="9808360at2"/>
<dbReference type="Pfam" id="PF02082">
    <property type="entry name" value="Rrf2"/>
    <property type="match status" value="1"/>
</dbReference>
<dbReference type="SUPFAM" id="SSF46785">
    <property type="entry name" value="Winged helix' DNA-binding domain"/>
    <property type="match status" value="1"/>
</dbReference>
<reference evidence="2 3" key="1">
    <citation type="journal article" date="2014" name="Genome Announc.">
        <title>Draft Genome Sequence of the Iron-Oxidizing, Acidophilic, and Halotolerant 'Thiobacillus prosperus' Type Strain DSM 5130.</title>
        <authorList>
            <person name="Ossandon F.J."/>
            <person name="Cardenas J.P."/>
            <person name="Corbett M."/>
            <person name="Quatrini R."/>
            <person name="Holmes D.S."/>
            <person name="Watkin E."/>
        </authorList>
    </citation>
    <scope>NUCLEOTIDE SEQUENCE [LARGE SCALE GENOMIC DNA]</scope>
    <source>
        <strain evidence="2 3">DSM 5130</strain>
    </source>
</reference>
<dbReference type="AlphaFoldDB" id="A0A1A6C7T7"/>
<keyword evidence="3" id="KW-1185">Reference proteome</keyword>
<evidence type="ECO:0000256" key="1">
    <source>
        <dbReference type="ARBA" id="ARBA00023125"/>
    </source>
</evidence>
<dbReference type="RefSeq" id="WP_038093443.1">
    <property type="nucleotide sequence ID" value="NZ_JQSG02000001.1"/>
</dbReference>
<evidence type="ECO:0000313" key="3">
    <source>
        <dbReference type="Proteomes" id="UP000029273"/>
    </source>
</evidence>
<dbReference type="GO" id="GO:0005829">
    <property type="term" value="C:cytosol"/>
    <property type="evidence" value="ECO:0007669"/>
    <property type="project" value="TreeGrafter"/>
</dbReference>
<dbReference type="InterPro" id="IPR036388">
    <property type="entry name" value="WH-like_DNA-bd_sf"/>
</dbReference>
<proteinExistence type="predicted"/>
<dbReference type="PANTHER" id="PTHR33221">
    <property type="entry name" value="WINGED HELIX-TURN-HELIX TRANSCRIPTIONAL REGULATOR, RRF2 FAMILY"/>
    <property type="match status" value="1"/>
</dbReference>
<comment type="caution">
    <text evidence="2">The sequence shown here is derived from an EMBL/GenBank/DDBJ whole genome shotgun (WGS) entry which is preliminary data.</text>
</comment>
<dbReference type="FunFam" id="1.10.10.10:FF:000026">
    <property type="entry name" value="HTH-type transcriptional regulator IscR"/>
    <property type="match status" value="1"/>
</dbReference>
<dbReference type="InterPro" id="IPR036390">
    <property type="entry name" value="WH_DNA-bd_sf"/>
</dbReference>
<dbReference type="Gene3D" id="1.10.10.10">
    <property type="entry name" value="Winged helix-like DNA-binding domain superfamily/Winged helix DNA-binding domain"/>
    <property type="match status" value="1"/>
</dbReference>
<name>A0A1A6C7T7_9GAMM</name>
<sequence>MKLTTKGRYAVTAMLDLALHNDAGPVTLADVSARQGISLSYLEQLFSRLRKSELVVSTRGPGGGYNLARDPDAIAVGQVISAVDEVIDATRCGGESDCQNRERCLTHDLWSDLSEQIREFLGGVSLGALMRRRGVREVAERQIALHQLRLRAADDAPEAASAAAGSQTHI</sequence>
<keyword evidence="1" id="KW-0238">DNA-binding</keyword>
<dbReference type="PROSITE" id="PS51197">
    <property type="entry name" value="HTH_RRF2_2"/>
    <property type="match status" value="1"/>
</dbReference>
<gene>
    <name evidence="2" type="ORF">Thpro_020349</name>
</gene>
<dbReference type="PANTHER" id="PTHR33221:SF5">
    <property type="entry name" value="HTH-TYPE TRANSCRIPTIONAL REGULATOR ISCR"/>
    <property type="match status" value="1"/>
</dbReference>
<organism evidence="2 3">
    <name type="scientific">Acidihalobacter prosperus</name>
    <dbReference type="NCBI Taxonomy" id="160660"/>
    <lineage>
        <taxon>Bacteria</taxon>
        <taxon>Pseudomonadati</taxon>
        <taxon>Pseudomonadota</taxon>
        <taxon>Gammaproteobacteria</taxon>
        <taxon>Chromatiales</taxon>
        <taxon>Ectothiorhodospiraceae</taxon>
        <taxon>Acidihalobacter</taxon>
    </lineage>
</organism>
<dbReference type="EMBL" id="JQSG02000001">
    <property type="protein sequence ID" value="OBS10633.1"/>
    <property type="molecule type" value="Genomic_DNA"/>
</dbReference>
<dbReference type="GO" id="GO:0003700">
    <property type="term" value="F:DNA-binding transcription factor activity"/>
    <property type="evidence" value="ECO:0007669"/>
    <property type="project" value="TreeGrafter"/>
</dbReference>
<protein>
    <submittedName>
        <fullName evidence="2">Transcriptional regulator</fullName>
    </submittedName>
</protein>
<dbReference type="InterPro" id="IPR000944">
    <property type="entry name" value="Tscrpt_reg_Rrf2"/>
</dbReference>